<gene>
    <name evidence="4" type="ORF">Scep_023223</name>
</gene>
<dbReference type="EMBL" id="JBBNAG010000010">
    <property type="protein sequence ID" value="KAK9099793.1"/>
    <property type="molecule type" value="Genomic_DNA"/>
</dbReference>
<dbReference type="PROSITE" id="PS50053">
    <property type="entry name" value="UBIQUITIN_2"/>
    <property type="match status" value="1"/>
</dbReference>
<reference evidence="4 5" key="1">
    <citation type="submission" date="2024-01" db="EMBL/GenBank/DDBJ databases">
        <title>Genome assemblies of Stephania.</title>
        <authorList>
            <person name="Yang L."/>
        </authorList>
    </citation>
    <scope>NUCLEOTIDE SEQUENCE [LARGE SCALE GENOMIC DNA]</scope>
    <source>
        <strain evidence="4">JXDWG</strain>
        <tissue evidence="4">Leaf</tissue>
    </source>
</reference>
<keyword evidence="5" id="KW-1185">Reference proteome</keyword>
<evidence type="ECO:0000313" key="4">
    <source>
        <dbReference type="EMBL" id="KAK9099793.1"/>
    </source>
</evidence>
<dbReference type="InterPro" id="IPR029071">
    <property type="entry name" value="Ubiquitin-like_domsf"/>
</dbReference>
<evidence type="ECO:0000256" key="2">
    <source>
        <dbReference type="SAM" id="Phobius"/>
    </source>
</evidence>
<name>A0AAP0HSK9_9MAGN</name>
<dbReference type="Proteomes" id="UP001419268">
    <property type="component" value="Unassembled WGS sequence"/>
</dbReference>
<evidence type="ECO:0000259" key="3">
    <source>
        <dbReference type="PROSITE" id="PS50053"/>
    </source>
</evidence>
<protein>
    <recommendedName>
        <fullName evidence="3">Ubiquitin-like domain-containing protein</fullName>
    </recommendedName>
</protein>
<dbReference type="Gene3D" id="3.10.20.90">
    <property type="entry name" value="Phosphatidylinositol 3-kinase Catalytic Subunit, Chain A, domain 1"/>
    <property type="match status" value="1"/>
</dbReference>
<dbReference type="Pfam" id="PF10536">
    <property type="entry name" value="PMD"/>
    <property type="match status" value="1"/>
</dbReference>
<proteinExistence type="predicted"/>
<feature type="domain" description="Ubiquitin-like" evidence="3">
    <location>
        <begin position="1"/>
        <end position="53"/>
    </location>
</feature>
<keyword evidence="2" id="KW-1133">Transmembrane helix</keyword>
<dbReference type="InterPro" id="IPR019557">
    <property type="entry name" value="AminoTfrase-like_pln_mobile"/>
</dbReference>
<dbReference type="Pfam" id="PF00240">
    <property type="entry name" value="ubiquitin"/>
    <property type="match status" value="1"/>
</dbReference>
<organism evidence="4 5">
    <name type="scientific">Stephania cephalantha</name>
    <dbReference type="NCBI Taxonomy" id="152367"/>
    <lineage>
        <taxon>Eukaryota</taxon>
        <taxon>Viridiplantae</taxon>
        <taxon>Streptophyta</taxon>
        <taxon>Embryophyta</taxon>
        <taxon>Tracheophyta</taxon>
        <taxon>Spermatophyta</taxon>
        <taxon>Magnoliopsida</taxon>
        <taxon>Ranunculales</taxon>
        <taxon>Menispermaceae</taxon>
        <taxon>Menispermoideae</taxon>
        <taxon>Cissampelideae</taxon>
        <taxon>Stephania</taxon>
    </lineage>
</organism>
<feature type="transmembrane region" description="Helical" evidence="2">
    <location>
        <begin position="666"/>
        <end position="691"/>
    </location>
</feature>
<dbReference type="GO" id="GO:0010073">
    <property type="term" value="P:meristem maintenance"/>
    <property type="evidence" value="ECO:0007669"/>
    <property type="project" value="InterPro"/>
</dbReference>
<keyword evidence="2" id="KW-0812">Transmembrane</keyword>
<evidence type="ECO:0000313" key="5">
    <source>
        <dbReference type="Proteomes" id="UP001419268"/>
    </source>
</evidence>
<sequence>MKILLRTISGPKFPLEIESWETLDELKQKIFQTIGVPPDQQSWLIFAGRKLGDGLIADQIHRIQSTPHRDELLNRFTKNSIESSTAGSGSPLFNILLVIRLRGGGNVVFHRPDQSDCDSDDDDDVVVHNALMSCSNETTMLEEIEMEESTSSTPPMKRRFFSDIADSMLRRGYTRSQLAKLPRLVQDRLFCRARKGNGEPIGCLNNNSPNVVEWELGELGNNQSFMRIIQNSGLDNLRHCSYRYVDRTIIDAFAERWHPETNTFQLPFGEMTITLDDVSSILKIPVTGKAVSHLNNIPGIGAKQLLIYLLGVSIDEGEEELNFVGGDSVRLQWLKGKFSEVPNIDDPRSSSSIVYAARAYILYLLGCTLFANKNMTVSVMYLHMLRDVNAIHTFSWGSACLSVLYKQLGTPRPSEAQGFLTLVEAWIYEHIPFLRPHLNLAYTEDLPRVLRWICKPKGTDRSNGKLLRKVRRSLDLLRPNQVVWDPYQEHREQHPFQEVAFYTGYIKCFDAISAYHPERVLRQFGLVQTIPFNPLPPISKRAFQMAFLDQFWERWESHVLSLSARGERASQPWDVATSSYLHWYGREVRMSGEDLDKLKASLYNADPNRGSPISHVSNGADTNGPEQDTSETRVKGLPDTLKPSQENGIRKDSYASNASHETGHSFWMFFSNAGISMNVALLMIAGAVFLVPKAMREIPQISRMLQSKVEKHDAIQRLLKTVSDAVVEHGRSFALSATLLVVATGNF</sequence>
<dbReference type="InterPro" id="IPR000626">
    <property type="entry name" value="Ubiquitin-like_dom"/>
</dbReference>
<feature type="compositionally biased region" description="Polar residues" evidence="1">
    <location>
        <begin position="614"/>
        <end position="627"/>
    </location>
</feature>
<keyword evidence="2" id="KW-0472">Membrane</keyword>
<dbReference type="PANTHER" id="PTHR46033:SF8">
    <property type="entry name" value="PROTEIN MAINTENANCE OF MERISTEMS-LIKE"/>
    <property type="match status" value="1"/>
</dbReference>
<dbReference type="SMART" id="SM00213">
    <property type="entry name" value="UBQ"/>
    <property type="match status" value="1"/>
</dbReference>
<feature type="region of interest" description="Disordered" evidence="1">
    <location>
        <begin position="609"/>
        <end position="650"/>
    </location>
</feature>
<evidence type="ECO:0000256" key="1">
    <source>
        <dbReference type="SAM" id="MobiDB-lite"/>
    </source>
</evidence>
<dbReference type="SUPFAM" id="SSF54236">
    <property type="entry name" value="Ubiquitin-like"/>
    <property type="match status" value="1"/>
</dbReference>
<dbReference type="InterPro" id="IPR044824">
    <property type="entry name" value="MAIN-like"/>
</dbReference>
<comment type="caution">
    <text evidence="4">The sequence shown here is derived from an EMBL/GenBank/DDBJ whole genome shotgun (WGS) entry which is preliminary data.</text>
</comment>
<dbReference type="PANTHER" id="PTHR46033">
    <property type="entry name" value="PROTEIN MAIN-LIKE 2"/>
    <property type="match status" value="1"/>
</dbReference>
<dbReference type="AlphaFoldDB" id="A0AAP0HSK9"/>
<accession>A0AAP0HSK9</accession>